<feature type="domain" description="Beta-glucuronidase C-terminal" evidence="1">
    <location>
        <begin position="133"/>
        <end position="220"/>
    </location>
</feature>
<dbReference type="AlphaFoldDB" id="A0A6J5FPJ6"/>
<dbReference type="PANTHER" id="PTHR36183">
    <property type="entry name" value="BETA-GLUCURONIDASE"/>
    <property type="match status" value="1"/>
</dbReference>
<dbReference type="Gene3D" id="2.60.40.1180">
    <property type="entry name" value="Golgi alpha-mannosidase II"/>
    <property type="match status" value="1"/>
</dbReference>
<dbReference type="EMBL" id="CADIKL010000005">
    <property type="protein sequence ID" value="CAB3782082.1"/>
    <property type="molecule type" value="Genomic_DNA"/>
</dbReference>
<dbReference type="InterPro" id="IPR052974">
    <property type="entry name" value="GH79_Enzymes"/>
</dbReference>
<dbReference type="Pfam" id="PF16862">
    <property type="entry name" value="Glyco_hydro_79C"/>
    <property type="match status" value="1"/>
</dbReference>
<proteinExistence type="predicted"/>
<dbReference type="Proteomes" id="UP000494119">
    <property type="component" value="Unassembled WGS sequence"/>
</dbReference>
<protein>
    <recommendedName>
        <fullName evidence="1">Beta-glucuronidase C-terminal domain-containing protein</fullName>
    </recommendedName>
</protein>
<name>A0A6J5FPJ6_9BURK</name>
<accession>A0A6J5FPJ6</accession>
<dbReference type="InterPro" id="IPR031728">
    <property type="entry name" value="GlcAase_C"/>
</dbReference>
<keyword evidence="3" id="KW-1185">Reference proteome</keyword>
<sequence length="225" mass="24044">MNSISCEGQDGISNAFEEALWAPDAMFEYAKAGATGVNMISKNWNRFSAWDVYGAFNFNIPEAQYSNLANIAVKTWTPPSGTQWSNGYSLRTVQALYYGMLLFAEAAENQSSLLPVTLTTSANLKAWATLDPTTKKVNVLIINKDQQNYGNVSVNVPGFTSAAIERMRAPAFTSKSGISLGGQTFDGSVDGVPVGIKYAETAAAQNGAFNVAVEPTSAVLVTLSK</sequence>
<dbReference type="InterPro" id="IPR013780">
    <property type="entry name" value="Glyco_hydro_b"/>
</dbReference>
<organism evidence="2 3">
    <name type="scientific">Paraburkholderia caffeinitolerans</name>
    <dbReference type="NCBI Taxonomy" id="1723730"/>
    <lineage>
        <taxon>Bacteria</taxon>
        <taxon>Pseudomonadati</taxon>
        <taxon>Pseudomonadota</taxon>
        <taxon>Betaproteobacteria</taxon>
        <taxon>Burkholderiales</taxon>
        <taxon>Burkholderiaceae</taxon>
        <taxon>Paraburkholderia</taxon>
    </lineage>
</organism>
<evidence type="ECO:0000313" key="2">
    <source>
        <dbReference type="EMBL" id="CAB3782082.1"/>
    </source>
</evidence>
<evidence type="ECO:0000259" key="1">
    <source>
        <dbReference type="Pfam" id="PF16862"/>
    </source>
</evidence>
<reference evidence="2 3" key="1">
    <citation type="submission" date="2020-04" db="EMBL/GenBank/DDBJ databases">
        <authorList>
            <person name="De Canck E."/>
        </authorList>
    </citation>
    <scope>NUCLEOTIDE SEQUENCE [LARGE SCALE GENOMIC DNA]</scope>
    <source>
        <strain evidence="2 3">LMG 28688</strain>
    </source>
</reference>
<dbReference type="PANTHER" id="PTHR36183:SF2">
    <property type="entry name" value="BETA-GLUCURONIDASE C-TERMINAL DOMAIN-CONTAINING PROTEIN"/>
    <property type="match status" value="1"/>
</dbReference>
<evidence type="ECO:0000313" key="3">
    <source>
        <dbReference type="Proteomes" id="UP000494119"/>
    </source>
</evidence>
<gene>
    <name evidence="2" type="ORF">LMG28688_01424</name>
</gene>